<evidence type="ECO:0000256" key="8">
    <source>
        <dbReference type="SAM" id="Phobius"/>
    </source>
</evidence>
<dbReference type="KEGG" id="mpro:BJP34_28455"/>
<dbReference type="STRING" id="1458985.BJP34_28455"/>
<evidence type="ECO:0000256" key="3">
    <source>
        <dbReference type="ARBA" id="ARBA00022676"/>
    </source>
</evidence>
<dbReference type="InterPro" id="IPR050297">
    <property type="entry name" value="LipidA_mod_glycosyltrf_83"/>
</dbReference>
<protein>
    <recommendedName>
        <fullName evidence="9">Glycosyltransferase RgtA/B/C/D-like domain-containing protein</fullName>
    </recommendedName>
</protein>
<feature type="transmembrane region" description="Helical" evidence="8">
    <location>
        <begin position="211"/>
        <end position="233"/>
    </location>
</feature>
<keyword evidence="3" id="KW-0328">Glycosyltransferase</keyword>
<evidence type="ECO:0000256" key="4">
    <source>
        <dbReference type="ARBA" id="ARBA00022679"/>
    </source>
</evidence>
<dbReference type="PANTHER" id="PTHR33908">
    <property type="entry name" value="MANNOSYLTRANSFERASE YKCB-RELATED"/>
    <property type="match status" value="1"/>
</dbReference>
<feature type="transmembrane region" description="Helical" evidence="8">
    <location>
        <begin position="413"/>
        <end position="433"/>
    </location>
</feature>
<dbReference type="GO" id="GO:0016763">
    <property type="term" value="F:pentosyltransferase activity"/>
    <property type="evidence" value="ECO:0007669"/>
    <property type="project" value="TreeGrafter"/>
</dbReference>
<dbReference type="EMBL" id="CP017599">
    <property type="protein sequence ID" value="AOX02848.1"/>
    <property type="molecule type" value="Genomic_DNA"/>
</dbReference>
<feature type="domain" description="Glycosyltransferase RgtA/B/C/D-like" evidence="9">
    <location>
        <begin position="99"/>
        <end position="258"/>
    </location>
</feature>
<evidence type="ECO:0000256" key="5">
    <source>
        <dbReference type="ARBA" id="ARBA00022692"/>
    </source>
</evidence>
<keyword evidence="4" id="KW-0808">Transferase</keyword>
<feature type="transmembrane region" description="Helical" evidence="8">
    <location>
        <begin position="174"/>
        <end position="191"/>
    </location>
</feature>
<evidence type="ECO:0000256" key="6">
    <source>
        <dbReference type="ARBA" id="ARBA00022989"/>
    </source>
</evidence>
<evidence type="ECO:0000256" key="1">
    <source>
        <dbReference type="ARBA" id="ARBA00004651"/>
    </source>
</evidence>
<feature type="transmembrane region" description="Helical" evidence="8">
    <location>
        <begin position="318"/>
        <end position="336"/>
    </location>
</feature>
<dbReference type="Proteomes" id="UP000177870">
    <property type="component" value="Chromosome"/>
</dbReference>
<feature type="transmembrane region" description="Helical" evidence="8">
    <location>
        <begin position="151"/>
        <end position="167"/>
    </location>
</feature>
<evidence type="ECO:0000256" key="2">
    <source>
        <dbReference type="ARBA" id="ARBA00022475"/>
    </source>
</evidence>
<feature type="transmembrane region" description="Helical" evidence="8">
    <location>
        <begin position="372"/>
        <end position="392"/>
    </location>
</feature>
<evidence type="ECO:0000259" key="9">
    <source>
        <dbReference type="Pfam" id="PF13231"/>
    </source>
</evidence>
<keyword evidence="7 8" id="KW-0472">Membrane</keyword>
<keyword evidence="5 8" id="KW-0812">Transmembrane</keyword>
<feature type="transmembrane region" description="Helical" evidence="8">
    <location>
        <begin position="240"/>
        <end position="262"/>
    </location>
</feature>
<dbReference type="InterPro" id="IPR038731">
    <property type="entry name" value="RgtA/B/C-like"/>
</dbReference>
<dbReference type="OrthoDB" id="495800at2"/>
<evidence type="ECO:0000313" key="11">
    <source>
        <dbReference type="Proteomes" id="UP000177870"/>
    </source>
</evidence>
<organism evidence="10 11">
    <name type="scientific">Moorena producens PAL-8-15-08-1</name>
    <dbReference type="NCBI Taxonomy" id="1458985"/>
    <lineage>
        <taxon>Bacteria</taxon>
        <taxon>Bacillati</taxon>
        <taxon>Cyanobacteriota</taxon>
        <taxon>Cyanophyceae</taxon>
        <taxon>Coleofasciculales</taxon>
        <taxon>Coleofasciculaceae</taxon>
        <taxon>Moorena</taxon>
    </lineage>
</organism>
<name>A0A1D8TYY1_9CYAN</name>
<reference evidence="11" key="1">
    <citation type="submission" date="2016-10" db="EMBL/GenBank/DDBJ databases">
        <title>Comparative genomics uncovers the prolific and rare metabolic potential of the cyanobacterial genus Moorea.</title>
        <authorList>
            <person name="Leao T."/>
            <person name="Castelao G."/>
            <person name="Korobeynikov A."/>
            <person name="Monroe E.A."/>
            <person name="Podell S."/>
            <person name="Glukhov E."/>
            <person name="Allen E."/>
            <person name="Gerwick W.H."/>
            <person name="Gerwick L."/>
        </authorList>
    </citation>
    <scope>NUCLEOTIDE SEQUENCE [LARGE SCALE GENOMIC DNA]</scope>
    <source>
        <strain evidence="11">PAL-8-15-08-1</strain>
    </source>
</reference>
<sequence>METKRLQLGKLPQPPLRLLCITLLLLGIVFRLANLDSKVYWGDETFSSSRIAGYSAEEIIGDIYTGEVISATELQKYQTPNSDRSLTNTLRIIGEEAPQHPPVYYILARFWEQWLGNSLALKRTLPALISLLGLPCLYWLCLELFGASLTPWLAVSLFAVSPIHILYAQEVREYSLWTVSILLSSASLLRAMRVNSRVSWCIYALSVALAFYSHLFSAPIILAHGIYVLIIAGWQGRKRVIAYISAVTAALLIFSPWLAVFLENEPRASKEWGWVIKELPPLDLGRYWLKNLLYGFFDVPLGKEYPFDLTFSYTQPRTYLVLPIVGLVIYGLYFLCRYTPKQVWLFVLLLMGFTSLPLVLPDVISGGMRSTIARYQLPTYIGIQLTISYLLSTKLTKFSIGIWQKRLWRLTTVLLLSCGVISGVLIVQAETWWTKYSDYYNADVANIINQSPAPLVLSDSTHNRILSLSHKLDSKVQLQLIKKIKNVSEIPEEKLPKLSGEFRDVFVLENIPSPSLLRPSMEKHRNYKFNLIYEGNIGFKKRKVLLWKKND</sequence>
<comment type="subcellular location">
    <subcellularLocation>
        <location evidence="1">Cell membrane</location>
        <topology evidence="1">Multi-pass membrane protein</topology>
    </subcellularLocation>
</comment>
<accession>A0A1D8TYY1</accession>
<dbReference type="GO" id="GO:0005886">
    <property type="term" value="C:plasma membrane"/>
    <property type="evidence" value="ECO:0007669"/>
    <property type="project" value="UniProtKB-SubCell"/>
</dbReference>
<dbReference type="GO" id="GO:0009103">
    <property type="term" value="P:lipopolysaccharide biosynthetic process"/>
    <property type="evidence" value="ECO:0007669"/>
    <property type="project" value="UniProtKB-ARBA"/>
</dbReference>
<gene>
    <name evidence="10" type="ORF">BJP34_28455</name>
</gene>
<dbReference type="PANTHER" id="PTHR33908:SF11">
    <property type="entry name" value="MEMBRANE PROTEIN"/>
    <property type="match status" value="1"/>
</dbReference>
<dbReference type="AlphaFoldDB" id="A0A1D8TYY1"/>
<evidence type="ECO:0000313" key="10">
    <source>
        <dbReference type="EMBL" id="AOX02848.1"/>
    </source>
</evidence>
<proteinExistence type="predicted"/>
<evidence type="ECO:0000256" key="7">
    <source>
        <dbReference type="ARBA" id="ARBA00023136"/>
    </source>
</evidence>
<feature type="transmembrane region" description="Helical" evidence="8">
    <location>
        <begin position="125"/>
        <end position="145"/>
    </location>
</feature>
<keyword evidence="6 8" id="KW-1133">Transmembrane helix</keyword>
<dbReference type="Pfam" id="PF13231">
    <property type="entry name" value="PMT_2"/>
    <property type="match status" value="1"/>
</dbReference>
<feature type="transmembrane region" description="Helical" evidence="8">
    <location>
        <begin position="15"/>
        <end position="33"/>
    </location>
</feature>
<dbReference type="RefSeq" id="WP_070395245.1">
    <property type="nucleotide sequence ID" value="NZ_CP017599.1"/>
</dbReference>
<keyword evidence="2" id="KW-1003">Cell membrane</keyword>
<feature type="transmembrane region" description="Helical" evidence="8">
    <location>
        <begin position="343"/>
        <end position="360"/>
    </location>
</feature>